<dbReference type="GO" id="GO:0006412">
    <property type="term" value="P:translation"/>
    <property type="evidence" value="ECO:0007669"/>
    <property type="project" value="UniProtKB-UniRule"/>
</dbReference>
<dbReference type="InterPro" id="IPR036049">
    <property type="entry name" value="Ribosomal_uL29_sf"/>
</dbReference>
<accession>A0A7W5DS60</accession>
<dbReference type="CDD" id="cd00427">
    <property type="entry name" value="Ribosomal_L29_HIP"/>
    <property type="match status" value="1"/>
</dbReference>
<dbReference type="InterPro" id="IPR018254">
    <property type="entry name" value="Ribosomal_uL29_CS"/>
</dbReference>
<evidence type="ECO:0000313" key="7">
    <source>
        <dbReference type="Proteomes" id="UP000544222"/>
    </source>
</evidence>
<name>A0A7W5DS60_9PORP</name>
<organism evidence="6 7">
    <name type="scientific">Microbacter margulisiae</name>
    <dbReference type="NCBI Taxonomy" id="1350067"/>
    <lineage>
        <taxon>Bacteria</taxon>
        <taxon>Pseudomonadati</taxon>
        <taxon>Bacteroidota</taxon>
        <taxon>Bacteroidia</taxon>
        <taxon>Bacteroidales</taxon>
        <taxon>Porphyromonadaceae</taxon>
        <taxon>Microbacter</taxon>
    </lineage>
</organism>
<proteinExistence type="inferred from homology"/>
<keyword evidence="3 5" id="KW-0687">Ribonucleoprotein</keyword>
<evidence type="ECO:0000256" key="4">
    <source>
        <dbReference type="ARBA" id="ARBA00035204"/>
    </source>
</evidence>
<dbReference type="InterPro" id="IPR001854">
    <property type="entry name" value="Ribosomal_uL29"/>
</dbReference>
<evidence type="ECO:0000256" key="5">
    <source>
        <dbReference type="HAMAP-Rule" id="MF_00374"/>
    </source>
</evidence>
<dbReference type="SUPFAM" id="SSF46561">
    <property type="entry name" value="Ribosomal protein L29 (L29p)"/>
    <property type="match status" value="1"/>
</dbReference>
<dbReference type="PROSITE" id="PS00579">
    <property type="entry name" value="RIBOSOMAL_L29"/>
    <property type="match status" value="1"/>
</dbReference>
<dbReference type="GO" id="GO:0003735">
    <property type="term" value="F:structural constituent of ribosome"/>
    <property type="evidence" value="ECO:0007669"/>
    <property type="project" value="InterPro"/>
</dbReference>
<dbReference type="NCBIfam" id="TIGR00012">
    <property type="entry name" value="L29"/>
    <property type="match status" value="1"/>
</dbReference>
<comment type="similarity">
    <text evidence="1 5">Belongs to the universal ribosomal protein uL29 family.</text>
</comment>
<dbReference type="RefSeq" id="WP_183413868.1">
    <property type="nucleotide sequence ID" value="NZ_JACHYB010000002.1"/>
</dbReference>
<dbReference type="Gene3D" id="1.10.287.310">
    <property type="match status" value="1"/>
</dbReference>
<gene>
    <name evidence="5" type="primary">rpmC</name>
    <name evidence="6" type="ORF">FHX64_002275</name>
</gene>
<dbReference type="Proteomes" id="UP000544222">
    <property type="component" value="Unassembled WGS sequence"/>
</dbReference>
<evidence type="ECO:0000256" key="1">
    <source>
        <dbReference type="ARBA" id="ARBA00009254"/>
    </source>
</evidence>
<comment type="caution">
    <text evidence="6">The sequence shown here is derived from an EMBL/GenBank/DDBJ whole genome shotgun (WGS) entry which is preliminary data.</text>
</comment>
<evidence type="ECO:0000313" key="6">
    <source>
        <dbReference type="EMBL" id="MBB3188077.1"/>
    </source>
</evidence>
<sequence length="65" mass="7759">MKTREIKELTVKELKERIDNDRAILNRLMLNHTISPLDNPAQIRDIRKRIARVATELRLRENNPQ</sequence>
<evidence type="ECO:0000256" key="3">
    <source>
        <dbReference type="ARBA" id="ARBA00023274"/>
    </source>
</evidence>
<dbReference type="HAMAP" id="MF_00374">
    <property type="entry name" value="Ribosomal_uL29"/>
    <property type="match status" value="1"/>
</dbReference>
<reference evidence="6 7" key="1">
    <citation type="submission" date="2020-08" db="EMBL/GenBank/DDBJ databases">
        <title>Genomic Encyclopedia of Type Strains, Phase IV (KMG-IV): sequencing the most valuable type-strain genomes for metagenomic binning, comparative biology and taxonomic classification.</title>
        <authorList>
            <person name="Goeker M."/>
        </authorList>
    </citation>
    <scope>NUCLEOTIDE SEQUENCE [LARGE SCALE GENOMIC DNA]</scope>
    <source>
        <strain evidence="6 7">DSM 27471</strain>
    </source>
</reference>
<keyword evidence="2 5" id="KW-0689">Ribosomal protein</keyword>
<dbReference type="GO" id="GO:1990904">
    <property type="term" value="C:ribonucleoprotein complex"/>
    <property type="evidence" value="ECO:0007669"/>
    <property type="project" value="UniProtKB-KW"/>
</dbReference>
<keyword evidence="7" id="KW-1185">Reference proteome</keyword>
<dbReference type="Pfam" id="PF00831">
    <property type="entry name" value="Ribosomal_L29"/>
    <property type="match status" value="1"/>
</dbReference>
<dbReference type="AlphaFoldDB" id="A0A7W5DS60"/>
<protein>
    <recommendedName>
        <fullName evidence="4 5">Large ribosomal subunit protein uL29</fullName>
    </recommendedName>
</protein>
<dbReference type="EMBL" id="JACHYB010000002">
    <property type="protein sequence ID" value="MBB3188077.1"/>
    <property type="molecule type" value="Genomic_DNA"/>
</dbReference>
<dbReference type="GO" id="GO:0005840">
    <property type="term" value="C:ribosome"/>
    <property type="evidence" value="ECO:0007669"/>
    <property type="project" value="UniProtKB-KW"/>
</dbReference>
<evidence type="ECO:0000256" key="2">
    <source>
        <dbReference type="ARBA" id="ARBA00022980"/>
    </source>
</evidence>